<accession>A0AAV1CAC1</accession>
<dbReference type="AlphaFoldDB" id="A0AAV1CAC1"/>
<feature type="region of interest" description="Disordered" evidence="1">
    <location>
        <begin position="25"/>
        <end position="97"/>
    </location>
</feature>
<sequence>MAEKGKQVGGSSSSFTVDLFGPIDSSKSSSSSGLFGSVFGPSSTGLGKDSSYPGRKHDYGSQYGHAKHGTTEYSSQRGRADGSGKVNAERNSVYQNESTEPCYFSSSIYYGGQEVYSPAGQTTNPPPNFKKDGGDDDPNGNNSSSASRGNWWQGSLYY</sequence>
<dbReference type="EMBL" id="OX459118">
    <property type="protein sequence ID" value="CAI9091584.1"/>
    <property type="molecule type" value="Genomic_DNA"/>
</dbReference>
<dbReference type="PANTHER" id="PTHR33738">
    <property type="entry name" value="EMB|CAB82975.1"/>
    <property type="match status" value="1"/>
</dbReference>
<name>A0AAV1CAC1_OLDCO</name>
<feature type="compositionally biased region" description="Low complexity" evidence="1">
    <location>
        <begin position="139"/>
        <end position="150"/>
    </location>
</feature>
<organism evidence="2 3">
    <name type="scientific">Oldenlandia corymbosa var. corymbosa</name>
    <dbReference type="NCBI Taxonomy" id="529605"/>
    <lineage>
        <taxon>Eukaryota</taxon>
        <taxon>Viridiplantae</taxon>
        <taxon>Streptophyta</taxon>
        <taxon>Embryophyta</taxon>
        <taxon>Tracheophyta</taxon>
        <taxon>Spermatophyta</taxon>
        <taxon>Magnoliopsida</taxon>
        <taxon>eudicotyledons</taxon>
        <taxon>Gunneridae</taxon>
        <taxon>Pentapetalae</taxon>
        <taxon>asterids</taxon>
        <taxon>lamiids</taxon>
        <taxon>Gentianales</taxon>
        <taxon>Rubiaceae</taxon>
        <taxon>Rubioideae</taxon>
        <taxon>Spermacoceae</taxon>
        <taxon>Hedyotis-Oldenlandia complex</taxon>
        <taxon>Oldenlandia</taxon>
    </lineage>
</organism>
<keyword evidence="3" id="KW-1185">Reference proteome</keyword>
<dbReference type="PANTHER" id="PTHR33738:SF21">
    <property type="entry name" value="TPRXL"/>
    <property type="match status" value="1"/>
</dbReference>
<dbReference type="Proteomes" id="UP001161247">
    <property type="component" value="Chromosome 1"/>
</dbReference>
<reference evidence="2" key="1">
    <citation type="submission" date="2023-03" db="EMBL/GenBank/DDBJ databases">
        <authorList>
            <person name="Julca I."/>
        </authorList>
    </citation>
    <scope>NUCLEOTIDE SEQUENCE</scope>
</reference>
<proteinExistence type="predicted"/>
<evidence type="ECO:0000313" key="2">
    <source>
        <dbReference type="EMBL" id="CAI9091584.1"/>
    </source>
</evidence>
<evidence type="ECO:0000313" key="3">
    <source>
        <dbReference type="Proteomes" id="UP001161247"/>
    </source>
</evidence>
<evidence type="ECO:0000256" key="1">
    <source>
        <dbReference type="SAM" id="MobiDB-lite"/>
    </source>
</evidence>
<gene>
    <name evidence="2" type="ORF">OLC1_LOCUS3476</name>
</gene>
<protein>
    <submittedName>
        <fullName evidence="2">OLC1v1026654C1</fullName>
    </submittedName>
</protein>
<feature type="compositionally biased region" description="Low complexity" evidence="1">
    <location>
        <begin position="25"/>
        <end position="43"/>
    </location>
</feature>
<feature type="region of interest" description="Disordered" evidence="1">
    <location>
        <begin position="114"/>
        <end position="158"/>
    </location>
</feature>